<organism evidence="2 3">
    <name type="scientific">Microbulbifer pacificus</name>
    <dbReference type="NCBI Taxonomy" id="407164"/>
    <lineage>
        <taxon>Bacteria</taxon>
        <taxon>Pseudomonadati</taxon>
        <taxon>Pseudomonadota</taxon>
        <taxon>Gammaproteobacteria</taxon>
        <taxon>Cellvibrionales</taxon>
        <taxon>Microbulbiferaceae</taxon>
        <taxon>Microbulbifer</taxon>
    </lineage>
</organism>
<evidence type="ECO:0000313" key="3">
    <source>
        <dbReference type="Proteomes" id="UP001302477"/>
    </source>
</evidence>
<accession>A0AAU0N162</accession>
<feature type="chain" id="PRO_5043804138" evidence="1">
    <location>
        <begin position="24"/>
        <end position="148"/>
    </location>
</feature>
<sequence>MQPRSRTTVLFPVLLLASFTLPAAGNEPLREQWLQCSQFSDDSKRLACFDRITGNLHEQAEQKFGREQEQAIKEAPESITATITSAKEGAFGKYIFTLDNGQVWQQVESSDRAIWRGGERVAVERGAFGSFIMHKVTGVRSLRVRRIQ</sequence>
<name>A0AAU0N162_9GAMM</name>
<reference evidence="2 3" key="1">
    <citation type="submission" date="2023-10" db="EMBL/GenBank/DDBJ databases">
        <title>Description of Microbulbifer bruguierae sp. nov., isolated from the sediments of mangrove plant Bruguiera sexangula and comparative genomic analyses of the genus Microbulbifer.</title>
        <authorList>
            <person name="Long M."/>
        </authorList>
    </citation>
    <scope>NUCLEOTIDE SEQUENCE [LARGE SCALE GENOMIC DNA]</scope>
    <source>
        <strain evidence="2 3">SPO729</strain>
    </source>
</reference>
<evidence type="ECO:0000313" key="2">
    <source>
        <dbReference type="EMBL" id="WOX06002.1"/>
    </source>
</evidence>
<gene>
    <name evidence="2" type="ORF">R5R33_02365</name>
</gene>
<proteinExistence type="predicted"/>
<protein>
    <submittedName>
        <fullName evidence="2">Uncharacterized protein</fullName>
    </submittedName>
</protein>
<dbReference type="RefSeq" id="WP_318954462.1">
    <property type="nucleotide sequence ID" value="NZ_CP137555.1"/>
</dbReference>
<dbReference type="KEGG" id="mpaf:R5R33_02365"/>
<keyword evidence="3" id="KW-1185">Reference proteome</keyword>
<evidence type="ECO:0000256" key="1">
    <source>
        <dbReference type="SAM" id="SignalP"/>
    </source>
</evidence>
<feature type="signal peptide" evidence="1">
    <location>
        <begin position="1"/>
        <end position="23"/>
    </location>
</feature>
<dbReference type="Proteomes" id="UP001302477">
    <property type="component" value="Chromosome"/>
</dbReference>
<dbReference type="AlphaFoldDB" id="A0AAU0N162"/>
<dbReference type="EMBL" id="CP137555">
    <property type="protein sequence ID" value="WOX06002.1"/>
    <property type="molecule type" value="Genomic_DNA"/>
</dbReference>
<keyword evidence="1" id="KW-0732">Signal</keyword>